<organism evidence="3 4">
    <name type="scientific">Streptomyces griseiscabiei</name>
    <dbReference type="NCBI Taxonomy" id="2993540"/>
    <lineage>
        <taxon>Bacteria</taxon>
        <taxon>Bacillati</taxon>
        <taxon>Actinomycetota</taxon>
        <taxon>Actinomycetes</taxon>
        <taxon>Kitasatosporales</taxon>
        <taxon>Streptomycetaceae</taxon>
        <taxon>Streptomyces</taxon>
    </lineage>
</organism>
<sequence>MGTTTRKGLQTAVTAAVAVGAALVLPVGQAHAATGGTVTANFAFIYVTAAEGKANQITISAAGTNIVVTDAGDTLTAGTGCTQRTANSVTCATGVRALSVDTGDLDDTVTLQTTRTRAYLYGKGGDDTFDARPSDVRVVMEGDAGDDLLQGGNNTDELWGEAGSDTMTGGPGNDRIIAQEGIHGNDFSDGQDGNDVCLGDPGDSEVSCDD</sequence>
<dbReference type="InterPro" id="IPR011049">
    <property type="entry name" value="Serralysin-like_metalloprot_C"/>
</dbReference>
<feature type="signal peptide" evidence="2">
    <location>
        <begin position="1"/>
        <end position="32"/>
    </location>
</feature>
<proteinExistence type="predicted"/>
<keyword evidence="4" id="KW-1185">Reference proteome</keyword>
<feature type="chain" id="PRO_5045489948" description="Calcium-binding protein" evidence="2">
    <location>
        <begin position="33"/>
        <end position="210"/>
    </location>
</feature>
<evidence type="ECO:0000256" key="2">
    <source>
        <dbReference type="SAM" id="SignalP"/>
    </source>
</evidence>
<protein>
    <recommendedName>
        <fullName evidence="5">Calcium-binding protein</fullName>
    </recommendedName>
</protein>
<comment type="caution">
    <text evidence="3">The sequence shown here is derived from an EMBL/GenBank/DDBJ whole genome shotgun (WGS) entry which is preliminary data.</text>
</comment>
<evidence type="ECO:0000313" key="4">
    <source>
        <dbReference type="Proteomes" id="UP001271723"/>
    </source>
</evidence>
<dbReference type="EMBL" id="JARAVY010000014">
    <property type="protein sequence ID" value="MDX2913278.1"/>
    <property type="molecule type" value="Genomic_DNA"/>
</dbReference>
<dbReference type="InterPro" id="IPR001343">
    <property type="entry name" value="Hemolysn_Ca-bd"/>
</dbReference>
<reference evidence="3 4" key="1">
    <citation type="journal article" date="2023" name="Microb. Genom.">
        <title>Mesoterricola silvestris gen. nov., sp. nov., Mesoterricola sediminis sp. nov., Geothrix oryzae sp. nov., Geothrix edaphica sp. nov., Geothrix rubra sp. nov., and Geothrix limicola sp. nov., six novel members of Acidobacteriota isolated from soils.</title>
        <authorList>
            <person name="Weisberg A.J."/>
            <person name="Pearce E."/>
            <person name="Kramer C.G."/>
            <person name="Chang J.H."/>
            <person name="Clarke C.R."/>
        </authorList>
    </citation>
    <scope>NUCLEOTIDE SEQUENCE [LARGE SCALE GENOMIC DNA]</scope>
    <source>
        <strain evidence="3 4">NRRL_B-2795</strain>
    </source>
</reference>
<accession>A0ABU4LCB8</accession>
<evidence type="ECO:0000256" key="1">
    <source>
        <dbReference type="SAM" id="MobiDB-lite"/>
    </source>
</evidence>
<dbReference type="SUPFAM" id="SSF51120">
    <property type="entry name" value="beta-Roll"/>
    <property type="match status" value="1"/>
</dbReference>
<gene>
    <name evidence="3" type="ORF">PV517_32000</name>
</gene>
<name>A0ABU4LCB8_9ACTN</name>
<feature type="region of interest" description="Disordered" evidence="1">
    <location>
        <begin position="183"/>
        <end position="210"/>
    </location>
</feature>
<keyword evidence="2" id="KW-0732">Signal</keyword>
<dbReference type="Proteomes" id="UP001271723">
    <property type="component" value="Unassembled WGS sequence"/>
</dbReference>
<evidence type="ECO:0008006" key="5">
    <source>
        <dbReference type="Google" id="ProtNLM"/>
    </source>
</evidence>
<evidence type="ECO:0000313" key="3">
    <source>
        <dbReference type="EMBL" id="MDX2913278.1"/>
    </source>
</evidence>
<dbReference type="PRINTS" id="PR00313">
    <property type="entry name" value="CABNDNGRPT"/>
</dbReference>
<dbReference type="Pfam" id="PF00353">
    <property type="entry name" value="HemolysinCabind"/>
    <property type="match status" value="1"/>
</dbReference>
<dbReference type="Gene3D" id="2.150.10.10">
    <property type="entry name" value="Serralysin-like metalloprotease, C-terminal"/>
    <property type="match status" value="1"/>
</dbReference>
<dbReference type="RefSeq" id="WP_143673186.1">
    <property type="nucleotide sequence ID" value="NZ_JAGJBZ010000001.1"/>
</dbReference>